<gene>
    <name evidence="1" type="ORF">ABT384_07110</name>
</gene>
<dbReference type="PANTHER" id="PTHR39638:SF2">
    <property type="entry name" value="YCF35"/>
    <property type="match status" value="1"/>
</dbReference>
<protein>
    <submittedName>
        <fullName evidence="1">DUF1257 domain-containing protein</fullName>
    </submittedName>
</protein>
<accession>A0ABV1XLD9</accession>
<dbReference type="Proteomes" id="UP001486207">
    <property type="component" value="Unassembled WGS sequence"/>
</dbReference>
<reference evidence="1 2" key="1">
    <citation type="submission" date="2024-06" db="EMBL/GenBank/DDBJ databases">
        <title>The Natural Products Discovery Center: Release of the First 8490 Sequenced Strains for Exploring Actinobacteria Biosynthetic Diversity.</title>
        <authorList>
            <person name="Kalkreuter E."/>
            <person name="Kautsar S.A."/>
            <person name="Yang D."/>
            <person name="Bader C.D."/>
            <person name="Teijaro C.N."/>
            <person name="Fluegel L."/>
            <person name="Davis C.M."/>
            <person name="Simpson J.R."/>
            <person name="Lauterbach L."/>
            <person name="Steele A.D."/>
            <person name="Gui C."/>
            <person name="Meng S."/>
            <person name="Li G."/>
            <person name="Viehrig K."/>
            <person name="Ye F."/>
            <person name="Su P."/>
            <person name="Kiefer A.F."/>
            <person name="Nichols A."/>
            <person name="Cepeda A.J."/>
            <person name="Yan W."/>
            <person name="Fan B."/>
            <person name="Jiang Y."/>
            <person name="Adhikari A."/>
            <person name="Zheng C.-J."/>
            <person name="Schuster L."/>
            <person name="Cowan T.M."/>
            <person name="Smanski M.J."/>
            <person name="Chevrette M.G."/>
            <person name="De Carvalho L.P.S."/>
            <person name="Shen B."/>
        </authorList>
    </citation>
    <scope>NUCLEOTIDE SEQUENCE [LARGE SCALE GENOMIC DNA]</scope>
    <source>
        <strain evidence="1 2">NPDC000155</strain>
    </source>
</reference>
<evidence type="ECO:0000313" key="1">
    <source>
        <dbReference type="EMBL" id="MER7372421.1"/>
    </source>
</evidence>
<dbReference type="Pfam" id="PF06868">
    <property type="entry name" value="DUF1257"/>
    <property type="match status" value="1"/>
</dbReference>
<proteinExistence type="predicted"/>
<dbReference type="InterPro" id="IPR009666">
    <property type="entry name" value="Uncharacterised_Ycf35"/>
</dbReference>
<dbReference type="EMBL" id="JBEPFB010000003">
    <property type="protein sequence ID" value="MER7372421.1"/>
    <property type="molecule type" value="Genomic_DNA"/>
</dbReference>
<dbReference type="PANTHER" id="PTHR39638">
    <property type="entry name" value="YCF35"/>
    <property type="match status" value="1"/>
</dbReference>
<dbReference type="RefSeq" id="WP_190069888.1">
    <property type="nucleotide sequence ID" value="NZ_BNBM01000004.1"/>
</dbReference>
<evidence type="ECO:0000313" key="2">
    <source>
        <dbReference type="Proteomes" id="UP001486207"/>
    </source>
</evidence>
<name>A0ABV1XLD9_9ACTN</name>
<keyword evidence="2" id="KW-1185">Reference proteome</keyword>
<organism evidence="1 2">
    <name type="scientific">Streptomyces lanatus</name>
    <dbReference type="NCBI Taxonomy" id="66900"/>
    <lineage>
        <taxon>Bacteria</taxon>
        <taxon>Bacillati</taxon>
        <taxon>Actinomycetota</taxon>
        <taxon>Actinomycetes</taxon>
        <taxon>Kitasatosporales</taxon>
        <taxon>Streptomycetaceae</taxon>
        <taxon>Streptomyces</taxon>
    </lineage>
</organism>
<comment type="caution">
    <text evidence="1">The sequence shown here is derived from an EMBL/GenBank/DDBJ whole genome shotgun (WGS) entry which is preliminary data.</text>
</comment>
<sequence>MSHFTRVRTALHDPELLVLALATLGFTAVETHATPQTLYGYRGDARPERAEVIIRRAHIGRASNDIGFRRRDDGTFEAVISEYDRSRYDHRWLTRLARAYGHTAALRYAEENGYEVDSDVLEEDGRRRLVLRRYT</sequence>